<evidence type="ECO:0000313" key="2">
    <source>
        <dbReference type="Proteomes" id="UP000177107"/>
    </source>
</evidence>
<dbReference type="EMBL" id="MFLM01000014">
    <property type="protein sequence ID" value="OGG68123.1"/>
    <property type="molecule type" value="Genomic_DNA"/>
</dbReference>
<dbReference type="STRING" id="1798499.A3C95_00625"/>
<evidence type="ECO:0000313" key="1">
    <source>
        <dbReference type="EMBL" id="OGG68123.1"/>
    </source>
</evidence>
<name>A0A1F6E368_9BACT</name>
<organism evidence="1 2">
    <name type="scientific">Candidatus Kaiserbacteria bacterium RIFCSPHIGHO2_02_FULL_56_30</name>
    <dbReference type="NCBI Taxonomy" id="1798499"/>
    <lineage>
        <taxon>Bacteria</taxon>
        <taxon>Candidatus Kaiseribacteriota</taxon>
    </lineage>
</organism>
<dbReference type="AlphaFoldDB" id="A0A1F6E368"/>
<reference evidence="1 2" key="1">
    <citation type="journal article" date="2016" name="Nat. Commun.">
        <title>Thousands of microbial genomes shed light on interconnected biogeochemical processes in an aquifer system.</title>
        <authorList>
            <person name="Anantharaman K."/>
            <person name="Brown C.T."/>
            <person name="Hug L.A."/>
            <person name="Sharon I."/>
            <person name="Castelle C.J."/>
            <person name="Probst A.J."/>
            <person name="Thomas B.C."/>
            <person name="Singh A."/>
            <person name="Wilkins M.J."/>
            <person name="Karaoz U."/>
            <person name="Brodie E.L."/>
            <person name="Williams K.H."/>
            <person name="Hubbard S.S."/>
            <person name="Banfield J.F."/>
        </authorList>
    </citation>
    <scope>NUCLEOTIDE SEQUENCE [LARGE SCALE GENOMIC DNA]</scope>
</reference>
<accession>A0A1F6E368</accession>
<dbReference type="Proteomes" id="UP000177107">
    <property type="component" value="Unassembled WGS sequence"/>
</dbReference>
<comment type="caution">
    <text evidence="1">The sequence shown here is derived from an EMBL/GenBank/DDBJ whole genome shotgun (WGS) entry which is preliminary data.</text>
</comment>
<gene>
    <name evidence="1" type="ORF">A3C95_00625</name>
</gene>
<proteinExistence type="predicted"/>
<sequence>MKRPQTTKAQRDALKTLRAGFAEQGYYIFPVSKWYRENRFEFIAVPKSRPQFFLLARPMKSGVIGIHSFVGGNNATSVVDFLQSKVGVRLAWQDKPLKPRRRVRAWDDFLSPQSKNEYARLIG</sequence>
<protein>
    <submittedName>
        <fullName evidence="1">Uncharacterized protein</fullName>
    </submittedName>
</protein>